<evidence type="ECO:0000256" key="5">
    <source>
        <dbReference type="ARBA" id="ARBA00022857"/>
    </source>
</evidence>
<dbReference type="PANTHER" id="PTHR48069">
    <property type="entry name" value="DIHYDROFOLATE REDUCTASE"/>
    <property type="match status" value="1"/>
</dbReference>
<evidence type="ECO:0000256" key="6">
    <source>
        <dbReference type="ARBA" id="ARBA00023002"/>
    </source>
</evidence>
<dbReference type="Gene3D" id="3.40.430.10">
    <property type="entry name" value="Dihydrofolate Reductase, subunit A"/>
    <property type="match status" value="1"/>
</dbReference>
<dbReference type="PROSITE" id="PS00075">
    <property type="entry name" value="DHFR_1"/>
    <property type="match status" value="1"/>
</dbReference>
<dbReference type="OrthoDB" id="4664297at2759"/>
<dbReference type="GO" id="GO:0046452">
    <property type="term" value="P:dihydrofolate metabolic process"/>
    <property type="evidence" value="ECO:0007669"/>
    <property type="project" value="TreeGrafter"/>
</dbReference>
<dbReference type="GO" id="GO:0005739">
    <property type="term" value="C:mitochondrion"/>
    <property type="evidence" value="ECO:0007669"/>
    <property type="project" value="TreeGrafter"/>
</dbReference>
<dbReference type="InterPro" id="IPR012259">
    <property type="entry name" value="DHFR"/>
</dbReference>
<dbReference type="GO" id="GO:0004146">
    <property type="term" value="F:dihydrofolate reductase activity"/>
    <property type="evidence" value="ECO:0007669"/>
    <property type="project" value="UniProtKB-EC"/>
</dbReference>
<dbReference type="InterPro" id="IPR017925">
    <property type="entry name" value="DHFR_CS"/>
</dbReference>
<evidence type="ECO:0000256" key="9">
    <source>
        <dbReference type="RuleBase" id="RU004474"/>
    </source>
</evidence>
<evidence type="ECO:0000259" key="10">
    <source>
        <dbReference type="PROSITE" id="PS51330"/>
    </source>
</evidence>
<dbReference type="GO" id="GO:0046654">
    <property type="term" value="P:tetrahydrofolate biosynthetic process"/>
    <property type="evidence" value="ECO:0007669"/>
    <property type="project" value="UniProtKB-UniPathway"/>
</dbReference>
<evidence type="ECO:0000256" key="8">
    <source>
        <dbReference type="ARBA" id="ARBA00048873"/>
    </source>
</evidence>
<comment type="pathway">
    <text evidence="1">Cofactor biosynthesis; tetrahydrofolate biosynthesis; 5,6,7,8-tetrahydrofolate from 7,8-dihydrofolate: step 1/1.</text>
</comment>
<dbReference type="Proteomes" id="UP000594454">
    <property type="component" value="Chromosome 6"/>
</dbReference>
<dbReference type="EMBL" id="LR899014">
    <property type="protein sequence ID" value="CAD7091981.1"/>
    <property type="molecule type" value="Genomic_DNA"/>
</dbReference>
<keyword evidence="4" id="KW-0554">One-carbon metabolism</keyword>
<dbReference type="InParanoid" id="A0A7R8V340"/>
<dbReference type="PROSITE" id="PS51330">
    <property type="entry name" value="DHFR_2"/>
    <property type="match status" value="1"/>
</dbReference>
<keyword evidence="5" id="KW-0521">NADP</keyword>
<comment type="function">
    <text evidence="7">Key enzyme in folate metabolism. Catalyzes an essential reaction for de novo glycine and purine synthesis, and for DNA precursor synthesis.</text>
</comment>
<accession>A0A7R8V340</accession>
<evidence type="ECO:0000256" key="4">
    <source>
        <dbReference type="ARBA" id="ARBA00022563"/>
    </source>
</evidence>
<evidence type="ECO:0000313" key="12">
    <source>
        <dbReference type="Proteomes" id="UP000594454"/>
    </source>
</evidence>
<dbReference type="FunCoup" id="A0A7R8V340">
    <property type="interactions" value="415"/>
</dbReference>
<evidence type="ECO:0000313" key="11">
    <source>
        <dbReference type="EMBL" id="CAD7091981.1"/>
    </source>
</evidence>
<dbReference type="InterPro" id="IPR024072">
    <property type="entry name" value="DHFR-like_dom_sf"/>
</dbReference>
<evidence type="ECO:0000256" key="7">
    <source>
        <dbReference type="ARBA" id="ARBA00025067"/>
    </source>
</evidence>
<keyword evidence="12" id="KW-1185">Reference proteome</keyword>
<protein>
    <recommendedName>
        <fullName evidence="3">dihydrofolate reductase</fullName>
        <ecNumber evidence="3">1.5.1.3</ecNumber>
    </recommendedName>
</protein>
<feature type="domain" description="DHFR" evidence="10">
    <location>
        <begin position="5"/>
        <end position="185"/>
    </location>
</feature>
<evidence type="ECO:0000256" key="1">
    <source>
        <dbReference type="ARBA" id="ARBA00004903"/>
    </source>
</evidence>
<dbReference type="UniPathway" id="UPA00077">
    <property type="reaction ID" value="UER00158"/>
</dbReference>
<name>A0A7R8V340_HERIL</name>
<dbReference type="Pfam" id="PF00186">
    <property type="entry name" value="DHFR_1"/>
    <property type="match status" value="1"/>
</dbReference>
<keyword evidence="6" id="KW-0560">Oxidoreductase</keyword>
<evidence type="ECO:0000256" key="3">
    <source>
        <dbReference type="ARBA" id="ARBA00012856"/>
    </source>
</evidence>
<comment type="similarity">
    <text evidence="2 9">Belongs to the dihydrofolate reductase family.</text>
</comment>
<gene>
    <name evidence="11" type="ORF">HERILL_LOCUS14376</name>
</gene>
<sequence>MSNAKFNLIVAACENMGIGLKGDLPWRLKSELKYFSRMTTKVKDPSKKNAVIMGRKTYFGVPESKRPLPGRVNIILSTTLSREDLPGDVILCKDLKGAVERIQQPDLRDIIENIWIVGGSGVYKEAMESPNCHRVYFTEIKAKFDCDTFFPDIPKTFKLVEPDHDVPADVQEENGIKYQYRIYEKSR</sequence>
<dbReference type="InterPro" id="IPR001796">
    <property type="entry name" value="DHFR_dom"/>
</dbReference>
<dbReference type="CDD" id="cd00209">
    <property type="entry name" value="DHFR"/>
    <property type="match status" value="1"/>
</dbReference>
<dbReference type="PRINTS" id="PR00070">
    <property type="entry name" value="DHFR"/>
</dbReference>
<dbReference type="AlphaFoldDB" id="A0A7R8V340"/>
<dbReference type="SUPFAM" id="SSF53597">
    <property type="entry name" value="Dihydrofolate reductase-like"/>
    <property type="match status" value="1"/>
</dbReference>
<dbReference type="EC" id="1.5.1.3" evidence="3"/>
<reference evidence="11 12" key="1">
    <citation type="submission" date="2020-11" db="EMBL/GenBank/DDBJ databases">
        <authorList>
            <person name="Wallbank WR R."/>
            <person name="Pardo Diaz C."/>
            <person name="Kozak K."/>
            <person name="Martin S."/>
            <person name="Jiggins C."/>
            <person name="Moest M."/>
            <person name="Warren A I."/>
            <person name="Generalovic N T."/>
            <person name="Byers J.R.P. K."/>
            <person name="Montejo-Kovacevich G."/>
            <person name="Yen C E."/>
        </authorList>
    </citation>
    <scope>NUCLEOTIDE SEQUENCE [LARGE SCALE GENOMIC DNA]</scope>
</reference>
<comment type="catalytic activity">
    <reaction evidence="8">
        <text>(6S)-5,6,7,8-tetrahydrofolate + NADP(+) = 7,8-dihydrofolate + NADPH + H(+)</text>
        <dbReference type="Rhea" id="RHEA:15009"/>
        <dbReference type="ChEBI" id="CHEBI:15378"/>
        <dbReference type="ChEBI" id="CHEBI:57451"/>
        <dbReference type="ChEBI" id="CHEBI:57453"/>
        <dbReference type="ChEBI" id="CHEBI:57783"/>
        <dbReference type="ChEBI" id="CHEBI:58349"/>
        <dbReference type="EC" id="1.5.1.3"/>
    </reaction>
</comment>
<dbReference type="OMA" id="RDNQLPW"/>
<proteinExistence type="inferred from homology"/>
<dbReference type="GO" id="GO:0050661">
    <property type="term" value="F:NADP binding"/>
    <property type="evidence" value="ECO:0007669"/>
    <property type="project" value="InterPro"/>
</dbReference>
<dbReference type="FunFam" id="3.40.430.10:FF:000002">
    <property type="entry name" value="Dihydrofolate reductase"/>
    <property type="match status" value="1"/>
</dbReference>
<organism evidence="11 12">
    <name type="scientific">Hermetia illucens</name>
    <name type="common">Black soldier fly</name>
    <dbReference type="NCBI Taxonomy" id="343691"/>
    <lineage>
        <taxon>Eukaryota</taxon>
        <taxon>Metazoa</taxon>
        <taxon>Ecdysozoa</taxon>
        <taxon>Arthropoda</taxon>
        <taxon>Hexapoda</taxon>
        <taxon>Insecta</taxon>
        <taxon>Pterygota</taxon>
        <taxon>Neoptera</taxon>
        <taxon>Endopterygota</taxon>
        <taxon>Diptera</taxon>
        <taxon>Brachycera</taxon>
        <taxon>Stratiomyomorpha</taxon>
        <taxon>Stratiomyidae</taxon>
        <taxon>Hermetiinae</taxon>
        <taxon>Hermetia</taxon>
    </lineage>
</organism>
<dbReference type="GO" id="GO:0006730">
    <property type="term" value="P:one-carbon metabolic process"/>
    <property type="evidence" value="ECO:0007669"/>
    <property type="project" value="UniProtKB-KW"/>
</dbReference>
<dbReference type="PANTHER" id="PTHR48069:SF3">
    <property type="entry name" value="DIHYDROFOLATE REDUCTASE"/>
    <property type="match status" value="1"/>
</dbReference>
<evidence type="ECO:0000256" key="2">
    <source>
        <dbReference type="ARBA" id="ARBA00009539"/>
    </source>
</evidence>
<dbReference type="GO" id="GO:0046655">
    <property type="term" value="P:folic acid metabolic process"/>
    <property type="evidence" value="ECO:0007669"/>
    <property type="project" value="TreeGrafter"/>
</dbReference>